<dbReference type="SUPFAM" id="SSF55608">
    <property type="entry name" value="Homing endonucleases"/>
    <property type="match status" value="1"/>
</dbReference>
<protein>
    <submittedName>
        <fullName evidence="2">Putative LAGLIDADG homing endonuclease</fullName>
    </submittedName>
</protein>
<gene>
    <name evidence="2" type="primary">orf167</name>
</gene>
<keyword evidence="2" id="KW-0255">Endonuclease</keyword>
<dbReference type="AlphaFoldDB" id="A0A0S2ID08"/>
<feature type="domain" description="Homing endonuclease LAGLIDADG" evidence="1">
    <location>
        <begin position="21"/>
        <end position="121"/>
    </location>
</feature>
<dbReference type="Pfam" id="PF00961">
    <property type="entry name" value="LAGLIDADG_1"/>
    <property type="match status" value="1"/>
</dbReference>
<dbReference type="GO" id="GO:0005739">
    <property type="term" value="C:mitochondrion"/>
    <property type="evidence" value="ECO:0007669"/>
    <property type="project" value="UniProtKB-ARBA"/>
</dbReference>
<name>A0A0S2ID08_9CHLO</name>
<dbReference type="PANTHER" id="PTHR36181">
    <property type="entry name" value="INTRON-ENCODED ENDONUCLEASE AI3-RELATED"/>
    <property type="match status" value="1"/>
</dbReference>
<reference evidence="2" key="1">
    <citation type="journal article" date="2015" name="BMC Evol. Biol.">
        <title>Chloroplast phylogenomic analysis of chlorophyte green algae identifies a novel lineage sister to the Sphaeropleales (Chlorophyceae).</title>
        <authorList>
            <person name="Lemieux C."/>
            <person name="Vincent A.T."/>
            <person name="Labarre A."/>
            <person name="Otis C."/>
            <person name="Turmel M."/>
        </authorList>
    </citation>
    <scope>NUCLEOTIDE SEQUENCE</scope>
</reference>
<organism evidence="2">
    <name type="scientific">Lobochlamys culleus</name>
    <dbReference type="NCBI Taxonomy" id="51693"/>
    <lineage>
        <taxon>Eukaryota</taxon>
        <taxon>Viridiplantae</taxon>
        <taxon>Chlorophyta</taxon>
        <taxon>core chlorophytes</taxon>
        <taxon>Chlorophyceae</taxon>
        <taxon>CS clade</taxon>
        <taxon>Chlamydomonadales</taxon>
        <taxon>Chlamydomonadaceae</taxon>
        <taxon>Lobochlamys</taxon>
    </lineage>
</organism>
<keyword evidence="2" id="KW-0540">Nuclease</keyword>
<dbReference type="Gene3D" id="3.10.28.10">
    <property type="entry name" value="Homing endonucleases"/>
    <property type="match status" value="1"/>
</dbReference>
<dbReference type="InterPro" id="IPR051289">
    <property type="entry name" value="LAGLIDADG_Endonuclease"/>
</dbReference>
<evidence type="ECO:0000313" key="2">
    <source>
        <dbReference type="EMBL" id="ALO21473.1"/>
    </source>
</evidence>
<proteinExistence type="predicted"/>
<sequence length="167" mass="19560">MKKKYKKKGGIKLMNIDPQWIVGFVDGEGCFYVGVLKSNKLKYGYQIQPEFTVVQHELDINVLHALKDYFQVGVVQVNHGDRYAYRVKNLDHFLNVIIPFFETHKLKTKRRVEFLRFRKICLLLKAGRHLESEEGFSEVLTLAKNLRINKNNSKIYEEELLSLGKDV</sequence>
<accession>A0A0S2ID08</accession>
<dbReference type="InterPro" id="IPR027434">
    <property type="entry name" value="Homing_endonucl"/>
</dbReference>
<evidence type="ECO:0000259" key="1">
    <source>
        <dbReference type="Pfam" id="PF00961"/>
    </source>
</evidence>
<geneLocation type="chloroplast" evidence="2"/>
<keyword evidence="2" id="KW-0378">Hydrolase</keyword>
<dbReference type="PANTHER" id="PTHR36181:SF2">
    <property type="entry name" value="INTRON-ENCODED ENDONUCLEASE AI3-RELATED"/>
    <property type="match status" value="1"/>
</dbReference>
<keyword evidence="2" id="KW-0150">Chloroplast</keyword>
<keyword evidence="2" id="KW-0934">Plastid</keyword>
<dbReference type="GO" id="GO:0004519">
    <property type="term" value="F:endonuclease activity"/>
    <property type="evidence" value="ECO:0007669"/>
    <property type="project" value="UniProtKB-KW"/>
</dbReference>
<dbReference type="EMBL" id="KT625164">
    <property type="protein sequence ID" value="ALO21473.1"/>
    <property type="molecule type" value="Genomic_DNA"/>
</dbReference>
<dbReference type="InterPro" id="IPR004860">
    <property type="entry name" value="LAGLIDADG_dom"/>
</dbReference>